<evidence type="ECO:0000256" key="3">
    <source>
        <dbReference type="ARBA" id="ARBA00023163"/>
    </source>
</evidence>
<keyword evidence="1" id="KW-0805">Transcription regulation</keyword>
<proteinExistence type="predicted"/>
<organism evidence="5 6">
    <name type="scientific">Spirosoma pollinicola</name>
    <dbReference type="NCBI Taxonomy" id="2057025"/>
    <lineage>
        <taxon>Bacteria</taxon>
        <taxon>Pseudomonadati</taxon>
        <taxon>Bacteroidota</taxon>
        <taxon>Cytophagia</taxon>
        <taxon>Cytophagales</taxon>
        <taxon>Cytophagaceae</taxon>
        <taxon>Spirosoma</taxon>
    </lineage>
</organism>
<dbReference type="InterPro" id="IPR018060">
    <property type="entry name" value="HTH_AraC"/>
</dbReference>
<keyword evidence="3" id="KW-0804">Transcription</keyword>
<dbReference type="EMBL" id="CP025096">
    <property type="protein sequence ID" value="AUD01912.1"/>
    <property type="molecule type" value="Genomic_DNA"/>
</dbReference>
<dbReference type="SMART" id="SM00342">
    <property type="entry name" value="HTH_ARAC"/>
    <property type="match status" value="1"/>
</dbReference>
<dbReference type="GO" id="GO:0043565">
    <property type="term" value="F:sequence-specific DNA binding"/>
    <property type="evidence" value="ECO:0007669"/>
    <property type="project" value="InterPro"/>
</dbReference>
<protein>
    <submittedName>
        <fullName evidence="5">AraC family transcriptional regulator</fullName>
    </submittedName>
</protein>
<dbReference type="GO" id="GO:0003700">
    <property type="term" value="F:DNA-binding transcription factor activity"/>
    <property type="evidence" value="ECO:0007669"/>
    <property type="project" value="InterPro"/>
</dbReference>
<reference evidence="5 6" key="1">
    <citation type="submission" date="2017-11" db="EMBL/GenBank/DDBJ databases">
        <title>Taxonomic description and genome sequences of Spirosoma HA7 sp. nov., isolated from pollen microhabitat of Corylus avellana.</title>
        <authorList>
            <person name="Ambika Manirajan B."/>
            <person name="Suarez C."/>
            <person name="Ratering S."/>
            <person name="Geissler-Plaum R."/>
            <person name="Cardinale M."/>
            <person name="Sylvia S."/>
        </authorList>
    </citation>
    <scope>NUCLEOTIDE SEQUENCE [LARGE SCALE GENOMIC DNA]</scope>
    <source>
        <strain evidence="5 6">HA7</strain>
    </source>
</reference>
<dbReference type="InterPro" id="IPR009057">
    <property type="entry name" value="Homeodomain-like_sf"/>
</dbReference>
<feature type="domain" description="HTH araC/xylS-type" evidence="4">
    <location>
        <begin position="165"/>
        <end position="268"/>
    </location>
</feature>
<dbReference type="InterPro" id="IPR050204">
    <property type="entry name" value="AraC_XylS_family_regulators"/>
</dbReference>
<dbReference type="Proteomes" id="UP000232883">
    <property type="component" value="Chromosome"/>
</dbReference>
<dbReference type="InterPro" id="IPR046532">
    <property type="entry name" value="DUF6597"/>
</dbReference>
<dbReference type="OrthoDB" id="635259at2"/>
<dbReference type="Gene3D" id="1.10.10.60">
    <property type="entry name" value="Homeodomain-like"/>
    <property type="match status" value="1"/>
</dbReference>
<evidence type="ECO:0000313" key="5">
    <source>
        <dbReference type="EMBL" id="AUD01912.1"/>
    </source>
</evidence>
<evidence type="ECO:0000256" key="2">
    <source>
        <dbReference type="ARBA" id="ARBA00023125"/>
    </source>
</evidence>
<dbReference type="KEGG" id="spir:CWM47_08825"/>
<evidence type="ECO:0000256" key="1">
    <source>
        <dbReference type="ARBA" id="ARBA00023015"/>
    </source>
</evidence>
<dbReference type="SUPFAM" id="SSF46689">
    <property type="entry name" value="Homeodomain-like"/>
    <property type="match status" value="1"/>
</dbReference>
<keyword evidence="2" id="KW-0238">DNA-binding</keyword>
<keyword evidence="6" id="KW-1185">Reference proteome</keyword>
<dbReference type="Pfam" id="PF12833">
    <property type="entry name" value="HTH_18"/>
    <property type="match status" value="1"/>
</dbReference>
<name>A0A2K8YWA6_9BACT</name>
<evidence type="ECO:0000259" key="4">
    <source>
        <dbReference type="PROSITE" id="PS01124"/>
    </source>
</evidence>
<gene>
    <name evidence="5" type="ORF">CWM47_08825</name>
</gene>
<dbReference type="Pfam" id="PF20240">
    <property type="entry name" value="DUF6597"/>
    <property type="match status" value="1"/>
</dbReference>
<dbReference type="AlphaFoldDB" id="A0A2K8YWA6"/>
<dbReference type="PANTHER" id="PTHR46796:SF13">
    <property type="entry name" value="HTH-TYPE TRANSCRIPTIONAL ACTIVATOR RHAS"/>
    <property type="match status" value="1"/>
</dbReference>
<dbReference type="RefSeq" id="WP_100987632.1">
    <property type="nucleotide sequence ID" value="NZ_CP025096.1"/>
</dbReference>
<sequence>MFYKKYQPSAHLTPYVACYYVWEHSVDPSSGSASDSLQIESPPTGFGSFVFNLGTPYRVEASLRNPFQVVPEAFLTGQATRQYRLYLSGAIHMVGIVFQPAGISSLFGLPMVEFANERVALADALGNSVQFLTEQLAEAPDYPARVAILDQFLSFQLLKRNLLPDRIDHSANQIVAHRGIININALVDDAFLCRRQFERKFLQRVGVSPKYYARIRRISYLCAQLASQSWQIADWQDLVFRCGYYDQSHFIKEFTEFTGKNPSAYVRNNVELANYLTT</sequence>
<evidence type="ECO:0000313" key="6">
    <source>
        <dbReference type="Proteomes" id="UP000232883"/>
    </source>
</evidence>
<accession>A0A2K8YWA6</accession>
<dbReference type="PROSITE" id="PS01124">
    <property type="entry name" value="HTH_ARAC_FAMILY_2"/>
    <property type="match status" value="1"/>
</dbReference>
<dbReference type="PANTHER" id="PTHR46796">
    <property type="entry name" value="HTH-TYPE TRANSCRIPTIONAL ACTIVATOR RHAS-RELATED"/>
    <property type="match status" value="1"/>
</dbReference>